<dbReference type="GO" id="GO:0046872">
    <property type="term" value="F:metal ion binding"/>
    <property type="evidence" value="ECO:0007669"/>
    <property type="project" value="UniProtKB-KW"/>
</dbReference>
<dbReference type="PANTHER" id="PTHR11820:SF7">
    <property type="entry name" value="ACYLPYRUVASE FAHD1, MITOCHONDRIAL"/>
    <property type="match status" value="1"/>
</dbReference>
<dbReference type="Pfam" id="PF01557">
    <property type="entry name" value="FAA_hydrolase"/>
    <property type="match status" value="1"/>
</dbReference>
<dbReference type="InterPro" id="IPR011234">
    <property type="entry name" value="Fumarylacetoacetase-like_C"/>
</dbReference>
<comment type="similarity">
    <text evidence="1">Belongs to the FAH family.</text>
</comment>
<keyword evidence="2" id="KW-0479">Metal-binding</keyword>
<dbReference type="GO" id="GO:0050163">
    <property type="term" value="F:oxaloacetate tautomerase activity"/>
    <property type="evidence" value="ECO:0007669"/>
    <property type="project" value="UniProtKB-ARBA"/>
</dbReference>
<dbReference type="GO" id="GO:0006107">
    <property type="term" value="P:oxaloacetate metabolic process"/>
    <property type="evidence" value="ECO:0007669"/>
    <property type="project" value="UniProtKB-ARBA"/>
</dbReference>
<dbReference type="Gene3D" id="3.90.850.10">
    <property type="entry name" value="Fumarylacetoacetase-like, C-terminal domain"/>
    <property type="match status" value="1"/>
</dbReference>
<evidence type="ECO:0000259" key="3">
    <source>
        <dbReference type="Pfam" id="PF01557"/>
    </source>
</evidence>
<dbReference type="GO" id="GO:0018773">
    <property type="term" value="F:acetylpyruvate hydrolase activity"/>
    <property type="evidence" value="ECO:0007669"/>
    <property type="project" value="TreeGrafter"/>
</dbReference>
<dbReference type="InterPro" id="IPR036663">
    <property type="entry name" value="Fumarylacetoacetase_C_sf"/>
</dbReference>
<reference evidence="4 5" key="1">
    <citation type="submission" date="2013-07" db="EMBL/GenBank/DDBJ databases">
        <title>The Genome Sequence of Cryptococcus heveanensis BCC8398.</title>
        <authorList>
            <consortium name="The Broad Institute Genome Sequencing Platform"/>
            <person name="Cuomo C."/>
            <person name="Litvintseva A."/>
            <person name="Chen Y."/>
            <person name="Heitman J."/>
            <person name="Sun S."/>
            <person name="Springer D."/>
            <person name="Dromer F."/>
            <person name="Young S.K."/>
            <person name="Zeng Q."/>
            <person name="Gargeya S."/>
            <person name="Fitzgerald M."/>
            <person name="Abouelleil A."/>
            <person name="Alvarado L."/>
            <person name="Berlin A.M."/>
            <person name="Chapman S.B."/>
            <person name="Dewar J."/>
            <person name="Goldberg J."/>
            <person name="Griggs A."/>
            <person name="Gujja S."/>
            <person name="Hansen M."/>
            <person name="Howarth C."/>
            <person name="Imamovic A."/>
            <person name="Larimer J."/>
            <person name="McCowan C."/>
            <person name="Murphy C."/>
            <person name="Pearson M."/>
            <person name="Priest M."/>
            <person name="Roberts A."/>
            <person name="Saif S."/>
            <person name="Shea T."/>
            <person name="Sykes S."/>
            <person name="Wortman J."/>
            <person name="Nusbaum C."/>
            <person name="Birren B."/>
        </authorList>
    </citation>
    <scope>NUCLEOTIDE SEQUENCE [LARGE SCALE GENOMIC DNA]</scope>
    <source>
        <strain evidence="4 5">BCC8398</strain>
    </source>
</reference>
<evidence type="ECO:0000256" key="2">
    <source>
        <dbReference type="ARBA" id="ARBA00022723"/>
    </source>
</evidence>
<dbReference type="Proteomes" id="UP000092666">
    <property type="component" value="Unassembled WGS sequence"/>
</dbReference>
<keyword evidence="5" id="KW-1185">Reference proteome</keyword>
<gene>
    <name evidence="4" type="ORF">I316_05945</name>
</gene>
<accession>A0A1B9GMQ4</accession>
<evidence type="ECO:0000313" key="5">
    <source>
        <dbReference type="Proteomes" id="UP000092666"/>
    </source>
</evidence>
<reference evidence="5" key="2">
    <citation type="submission" date="2013-12" db="EMBL/GenBank/DDBJ databases">
        <title>Evolution of pathogenesis and genome organization in the Tremellales.</title>
        <authorList>
            <person name="Cuomo C."/>
            <person name="Litvintseva A."/>
            <person name="Heitman J."/>
            <person name="Chen Y."/>
            <person name="Sun S."/>
            <person name="Springer D."/>
            <person name="Dromer F."/>
            <person name="Young S."/>
            <person name="Zeng Q."/>
            <person name="Chapman S."/>
            <person name="Gujja S."/>
            <person name="Saif S."/>
            <person name="Birren B."/>
        </authorList>
    </citation>
    <scope>NUCLEOTIDE SEQUENCE [LARGE SCALE GENOMIC DNA]</scope>
    <source>
        <strain evidence="5">BCC8398</strain>
    </source>
</reference>
<dbReference type="EMBL" id="KI669509">
    <property type="protein sequence ID" value="OCF32277.1"/>
    <property type="molecule type" value="Genomic_DNA"/>
</dbReference>
<dbReference type="FunFam" id="3.90.850.10:FF:000002">
    <property type="entry name" value="2-hydroxyhepta-2,4-diene-1,7-dioate isomerase"/>
    <property type="match status" value="1"/>
</dbReference>
<protein>
    <recommendedName>
        <fullName evidence="3">Fumarylacetoacetase-like C-terminal domain-containing protein</fullName>
    </recommendedName>
</protein>
<sequence>MPIRTSIAPTWLRLIRFVALEDHQEYLGEPVDENIDVGVAQATGLAVQAHVLNTLVSWDPEARRTGEIRTVFSLLAPVTPEQCPIIRAVGLSYKDHAMEMGLPFPKVPALFYKPSTCLAHPSERIPVPVVCQRQEMDYEVELVIVIGKRCKDVTEGQALDYVLGWTVANDLTARKHQTESSQWGYAKGFDKFCPLGPCLVSIRQIPNPHTLALQTTLNGEVVQSGSARKMIFPLARVISYLSQGTTLNAGAIILTGTPPGIGDGRTPKIWLKDGDEVRCWISGGIGTLVNTIEYENKGVIREEEAWN</sequence>
<evidence type="ECO:0000313" key="4">
    <source>
        <dbReference type="EMBL" id="OCF32277.1"/>
    </source>
</evidence>
<dbReference type="AlphaFoldDB" id="A0A1B9GMQ4"/>
<dbReference type="OrthoDB" id="411064at2759"/>
<proteinExistence type="inferred from homology"/>
<dbReference type="PANTHER" id="PTHR11820">
    <property type="entry name" value="ACYLPYRUVASE"/>
    <property type="match status" value="1"/>
</dbReference>
<name>A0A1B9GMQ4_9TREE</name>
<dbReference type="SUPFAM" id="SSF56529">
    <property type="entry name" value="FAH"/>
    <property type="match status" value="1"/>
</dbReference>
<evidence type="ECO:0000256" key="1">
    <source>
        <dbReference type="ARBA" id="ARBA00010211"/>
    </source>
</evidence>
<feature type="domain" description="Fumarylacetoacetase-like C-terminal" evidence="3">
    <location>
        <begin position="86"/>
        <end position="292"/>
    </location>
</feature>
<dbReference type="STRING" id="1296120.A0A1B9GMQ4"/>
<organism evidence="4 5">
    <name type="scientific">Kwoniella heveanensis BCC8398</name>
    <dbReference type="NCBI Taxonomy" id="1296120"/>
    <lineage>
        <taxon>Eukaryota</taxon>
        <taxon>Fungi</taxon>
        <taxon>Dikarya</taxon>
        <taxon>Basidiomycota</taxon>
        <taxon>Agaricomycotina</taxon>
        <taxon>Tremellomycetes</taxon>
        <taxon>Tremellales</taxon>
        <taxon>Cryptococcaceae</taxon>
        <taxon>Kwoniella</taxon>
    </lineage>
</organism>